<dbReference type="RefSeq" id="WP_369274527.1">
    <property type="nucleotide sequence ID" value="NZ_CP163432.1"/>
</dbReference>
<keyword evidence="3" id="KW-0472">Membrane</keyword>
<gene>
    <name evidence="4" type="ORF">AB5J55_35420</name>
</gene>
<evidence type="ECO:0000256" key="1">
    <source>
        <dbReference type="SAM" id="Coils"/>
    </source>
</evidence>
<sequence length="1481" mass="155125">MAGAGGVLVGRGYVSIRPEFEGDWSNAVNARASRAGKSGAGAFGKAFGAGIKGIGALAGVAIAANLSSAAAGAAVLAPALTTAAAAAGALKLGLSGVGDAFKAAFADTSAQASSAASATRAVESAQRGLANAQRGLADARVQAAERVQEAQRAVADAERDLARTVEESAQRQRDAAQDVRDAERDLRDAQLDAREAQESLTDAREDATRALQDMNTRLSESRLDEREAVLRLKEAETELRAAQANPGVTPDQLAKIQLAYDRAKLNLQEQRTETQRLASDTAKANKAGVEGSELMQQARERAAAAGETVADRERALARAQEEARRTGIEAAQDIADAQRALGEAQQGVDKARADGQRQIEDAQRAVADAAAAVADAQAAAAAQTSQLDQAMAKLSPNAQSFVRAVQGLAPAWKAMRLSVQDSLFQGLDSTVTTLGRTTIPILQRQLTATAGVWNEMAKSAAGAVTEMAKSGMLDKILQGATDNLAVFKDTPKQLVTAWGQLAVAAQPAFNKLLTQFAGAIKSFTDGIAASFESGGLEEAINTAFGILSQFGTLIGNIFGVVSQIFKAASDAGAEIVGTLGAVFGELEKILATPEMQAQLRSLFASVAQIVSAIVPVIGAVVQAVVPLLAAIAAPIAELATALGPVLGVLATTLGAALTPIIQALMPVLVQVGAAIIQIVQAVMPLLQPIAALISAIVTALAPALQPVIALVTNLVRALVGPLTSVVKAISPILTQVAEMITQVFLDLMTAIEPLIPIALQLVEQVFAALQPMLPAVATAFGAIAQAAVALLPPIAQIATQLAQALLPIIADLAPLVAQLGDLFAGLLLQAMPPLTEAVLTLFTALEPLWPLLGELVGQVVGLATGLLAQLLPSFVQLALAFVPIIPSLAEILALVIELAVNVLSHLLPPLVQLAGFLAGILAGALKVAIGWLVKIVGWISTIVAWIADKLGPIFKWVGILITGVIDGIVWVFRRLYDILIGHSILPDIIRFLRGPFAAVFRWIRDNVIRPVMNGISATIKVAWEKGIRPVFNTLKSAIGSVADAFDTARKAIKVAWDRLKKIARDPIQYVVDIVYNKGIVGVWNKIAGAFGADKLKPFKFARGGILPGYTPGRDPHKFYSPTGGALEMSGGEAIMRPEFTRAVGPGFVSYFNRLAKSSGASGVRRQLAPLLGGNPRTGTDHSLRFADGGIFSWVSSAASAVKGAGSAAWNGIKKGAKWLADTLEASARAGVKNVVNPLLRNFPGADTGIGKMIRRIPDKIIDTLFGYSKKADEKGGGGLGGPRIQAALRWAKTQDGLPYQWGGNGRPSWDCSGFMSAIESVIRGQRPHRRWSTHAFHGKTAPPGWVYHGNSPFRVGITAAGVGHTAGTLGKTNVESRGGDGVVVGRRARGYKDRLFTSWYGFQPGKYDAGGFLQPGFNLAYNGTGKPEPVLTGAQFNALAARGGDEPITVEIHTQDRALADFIDVRVHRNQQELMAVINAS</sequence>
<dbReference type="SUPFAM" id="SSF54001">
    <property type="entry name" value="Cysteine proteinases"/>
    <property type="match status" value="1"/>
</dbReference>
<feature type="region of interest" description="Disordered" evidence="2">
    <location>
        <begin position="158"/>
        <end position="187"/>
    </location>
</feature>
<accession>A0AB39N7I7</accession>
<keyword evidence="3" id="KW-1133">Transmembrane helix</keyword>
<feature type="transmembrane region" description="Helical" evidence="3">
    <location>
        <begin position="953"/>
        <end position="972"/>
    </location>
</feature>
<feature type="transmembrane region" description="Helical" evidence="3">
    <location>
        <begin position="638"/>
        <end position="657"/>
    </location>
</feature>
<reference evidence="4" key="1">
    <citation type="submission" date="2024-07" db="EMBL/GenBank/DDBJ databases">
        <authorList>
            <person name="Yu S.T."/>
        </authorList>
    </citation>
    <scope>NUCLEOTIDE SEQUENCE</scope>
    <source>
        <strain evidence="4">R11</strain>
    </source>
</reference>
<name>A0AB39N7I7_9ACTN</name>
<feature type="transmembrane region" description="Helical" evidence="3">
    <location>
        <begin position="609"/>
        <end position="631"/>
    </location>
</feature>
<evidence type="ECO:0000256" key="2">
    <source>
        <dbReference type="SAM" id="MobiDB-lite"/>
    </source>
</evidence>
<dbReference type="InterPro" id="IPR038765">
    <property type="entry name" value="Papain-like_cys_pep_sf"/>
</dbReference>
<feature type="coiled-coil region" evidence="1">
    <location>
        <begin position="334"/>
        <end position="393"/>
    </location>
</feature>
<proteinExistence type="predicted"/>
<organism evidence="4">
    <name type="scientific">Streptomyces sp. R11</name>
    <dbReference type="NCBI Taxonomy" id="3238625"/>
    <lineage>
        <taxon>Bacteria</taxon>
        <taxon>Bacillati</taxon>
        <taxon>Actinomycetota</taxon>
        <taxon>Actinomycetes</taxon>
        <taxon>Kitasatosporales</taxon>
        <taxon>Streptomycetaceae</taxon>
        <taxon>Streptomyces</taxon>
    </lineage>
</organism>
<evidence type="ECO:0000313" key="4">
    <source>
        <dbReference type="EMBL" id="XDQ14565.1"/>
    </source>
</evidence>
<evidence type="ECO:0008006" key="5">
    <source>
        <dbReference type="Google" id="ProtNLM"/>
    </source>
</evidence>
<feature type="transmembrane region" description="Helical" evidence="3">
    <location>
        <begin position="689"/>
        <end position="711"/>
    </location>
</feature>
<feature type="transmembrane region" description="Helical" evidence="3">
    <location>
        <begin position="663"/>
        <end position="682"/>
    </location>
</feature>
<feature type="transmembrane region" description="Helical" evidence="3">
    <location>
        <begin position="874"/>
        <end position="896"/>
    </location>
</feature>
<dbReference type="EMBL" id="CP163432">
    <property type="protein sequence ID" value="XDQ14565.1"/>
    <property type="molecule type" value="Genomic_DNA"/>
</dbReference>
<evidence type="ECO:0000256" key="3">
    <source>
        <dbReference type="SAM" id="Phobius"/>
    </source>
</evidence>
<dbReference type="Gene3D" id="3.90.1720.10">
    <property type="entry name" value="endopeptidase domain like (from Nostoc punctiforme)"/>
    <property type="match status" value="1"/>
</dbReference>
<keyword evidence="1" id="KW-0175">Coiled coil</keyword>
<keyword evidence="3" id="KW-0812">Transmembrane</keyword>
<feature type="transmembrane region" description="Helical" evidence="3">
    <location>
        <begin position="902"/>
        <end position="922"/>
    </location>
</feature>
<protein>
    <recommendedName>
        <fullName evidence="5">NlpC/P60 domain-containing protein</fullName>
    </recommendedName>
</protein>
<feature type="region of interest" description="Disordered" evidence="2">
    <location>
        <begin position="272"/>
        <end position="292"/>
    </location>
</feature>
<dbReference type="PANTHER" id="PTHR12460">
    <property type="entry name" value="CYCLIN-DEPENDENT KINASE INHIBITOR-RELATED PROTEIN"/>
    <property type="match status" value="1"/>
</dbReference>